<evidence type="ECO:0000256" key="1">
    <source>
        <dbReference type="SAM" id="Phobius"/>
    </source>
</evidence>
<protein>
    <recommendedName>
        <fullName evidence="4">DUF3784 domain-containing protein</fullName>
    </recommendedName>
</protein>
<feature type="transmembrane region" description="Helical" evidence="1">
    <location>
        <begin position="6"/>
        <end position="23"/>
    </location>
</feature>
<keyword evidence="1" id="KW-1133">Transmembrane helix</keyword>
<evidence type="ECO:0000313" key="3">
    <source>
        <dbReference type="Proteomes" id="UP001158066"/>
    </source>
</evidence>
<proteinExistence type="predicted"/>
<feature type="transmembrane region" description="Helical" evidence="1">
    <location>
        <begin position="78"/>
        <end position="95"/>
    </location>
</feature>
<dbReference type="RefSeq" id="WP_283410941.1">
    <property type="nucleotide sequence ID" value="NZ_FXUF01000033.1"/>
</dbReference>
<feature type="transmembrane region" description="Helical" evidence="1">
    <location>
        <begin position="54"/>
        <end position="72"/>
    </location>
</feature>
<dbReference type="AlphaFoldDB" id="A0AA45WZ63"/>
<dbReference type="Proteomes" id="UP001158066">
    <property type="component" value="Unassembled WGS sequence"/>
</dbReference>
<sequence length="104" mass="12064">MIFELILMSIVGVIFIWMGFLIWKKEKISLIHSYHYTKVKEENKKAYTEQMGKGVTIIGFGIIVTGVIGYVTKTTYDWIFFVLCFVLGFVFIIKAQKKYNGGMF</sequence>
<dbReference type="Pfam" id="PF12650">
    <property type="entry name" value="DUF3784"/>
    <property type="match status" value="1"/>
</dbReference>
<gene>
    <name evidence="2" type="ORF">SAMN06296020_1334</name>
</gene>
<keyword evidence="3" id="KW-1185">Reference proteome</keyword>
<reference evidence="2" key="1">
    <citation type="submission" date="2017-05" db="EMBL/GenBank/DDBJ databases">
        <authorList>
            <person name="Varghese N."/>
            <person name="Submissions S."/>
        </authorList>
    </citation>
    <scope>NUCLEOTIDE SEQUENCE</scope>
    <source>
        <strain evidence="2">Su22</strain>
    </source>
</reference>
<accession>A0AA45WZ63</accession>
<organism evidence="2 3">
    <name type="scientific">Anoxynatronum buryatiense</name>
    <dbReference type="NCBI Taxonomy" id="489973"/>
    <lineage>
        <taxon>Bacteria</taxon>
        <taxon>Bacillati</taxon>
        <taxon>Bacillota</taxon>
        <taxon>Clostridia</taxon>
        <taxon>Eubacteriales</taxon>
        <taxon>Clostridiaceae</taxon>
        <taxon>Anoxynatronum</taxon>
    </lineage>
</organism>
<keyword evidence="1" id="KW-0812">Transmembrane</keyword>
<dbReference type="EMBL" id="FXUF01000033">
    <property type="protein sequence ID" value="SMP72745.1"/>
    <property type="molecule type" value="Genomic_DNA"/>
</dbReference>
<evidence type="ECO:0000313" key="2">
    <source>
        <dbReference type="EMBL" id="SMP72745.1"/>
    </source>
</evidence>
<keyword evidence="1" id="KW-0472">Membrane</keyword>
<comment type="caution">
    <text evidence="2">The sequence shown here is derived from an EMBL/GenBank/DDBJ whole genome shotgun (WGS) entry which is preliminary data.</text>
</comment>
<evidence type="ECO:0008006" key="4">
    <source>
        <dbReference type="Google" id="ProtNLM"/>
    </source>
</evidence>
<dbReference type="InterPro" id="IPR017259">
    <property type="entry name" value="UCP037672"/>
</dbReference>
<name>A0AA45WZ63_9CLOT</name>